<dbReference type="Pfam" id="PF13501">
    <property type="entry name" value="SoxY"/>
    <property type="match status" value="1"/>
</dbReference>
<feature type="domain" description="Ig-like SoxY" evidence="3">
    <location>
        <begin position="44"/>
        <end position="152"/>
    </location>
</feature>
<gene>
    <name evidence="4" type="ORF">NX782_19700</name>
</gene>
<protein>
    <submittedName>
        <fullName evidence="4">Quinoprotein dehydrogenase-associated SoxYZ-like carrier</fullName>
    </submittedName>
</protein>
<dbReference type="NCBIfam" id="TIGR04557">
    <property type="entry name" value="fuse_rel_SoxYZ"/>
    <property type="match status" value="1"/>
</dbReference>
<accession>A0ABT2AB92</accession>
<name>A0ABT2AB92_9BURK</name>
<feature type="signal peptide" evidence="1">
    <location>
        <begin position="1"/>
        <end position="31"/>
    </location>
</feature>
<keyword evidence="5" id="KW-1185">Reference proteome</keyword>
<dbReference type="RefSeq" id="WP_258847187.1">
    <property type="nucleotide sequence ID" value="NZ_JANUGX010000026.1"/>
</dbReference>
<dbReference type="Gene3D" id="2.60.40.2470">
    <property type="entry name" value="SoxY domain"/>
    <property type="match status" value="1"/>
</dbReference>
<proteinExistence type="predicted"/>
<evidence type="ECO:0000313" key="4">
    <source>
        <dbReference type="EMBL" id="MCS0591418.1"/>
    </source>
</evidence>
<dbReference type="InterPro" id="IPR032711">
    <property type="entry name" value="SoxY"/>
</dbReference>
<dbReference type="EMBL" id="JANUGX010000026">
    <property type="protein sequence ID" value="MCS0591418.1"/>
    <property type="molecule type" value="Genomic_DNA"/>
</dbReference>
<evidence type="ECO:0000313" key="5">
    <source>
        <dbReference type="Proteomes" id="UP001205560"/>
    </source>
</evidence>
<keyword evidence="1" id="KW-0732">Signal</keyword>
<organism evidence="4 5">
    <name type="scientific">Massilia norwichensis</name>
    <dbReference type="NCBI Taxonomy" id="1442366"/>
    <lineage>
        <taxon>Bacteria</taxon>
        <taxon>Pseudomonadati</taxon>
        <taxon>Pseudomonadota</taxon>
        <taxon>Betaproteobacteria</taxon>
        <taxon>Burkholderiales</taxon>
        <taxon>Oxalobacteraceae</taxon>
        <taxon>Telluria group</taxon>
        <taxon>Massilia</taxon>
    </lineage>
</organism>
<dbReference type="SUPFAM" id="SSF81296">
    <property type="entry name" value="E set domains"/>
    <property type="match status" value="1"/>
</dbReference>
<evidence type="ECO:0000256" key="1">
    <source>
        <dbReference type="SAM" id="SignalP"/>
    </source>
</evidence>
<dbReference type="InterPro" id="IPR014880">
    <property type="entry name" value="SoxZ_dom"/>
</dbReference>
<feature type="chain" id="PRO_5045248791" evidence="1">
    <location>
        <begin position="32"/>
        <end position="272"/>
    </location>
</feature>
<evidence type="ECO:0000259" key="2">
    <source>
        <dbReference type="Pfam" id="PF08770"/>
    </source>
</evidence>
<feature type="domain" description="Sulphur oxidation protein SoxZ" evidence="2">
    <location>
        <begin position="179"/>
        <end position="267"/>
    </location>
</feature>
<reference evidence="4 5" key="1">
    <citation type="submission" date="2022-08" db="EMBL/GenBank/DDBJ databases">
        <title>Reclassification of Massilia species as members of the genera Telluria, Duganella, Pseudoduganella, Mokoshia gen. nov. and Zemynaea gen. nov. using orthogonal and non-orthogonal genome-based approaches.</title>
        <authorList>
            <person name="Bowman J.P."/>
        </authorList>
    </citation>
    <scope>NUCLEOTIDE SEQUENCE [LARGE SCALE GENOMIC DNA]</scope>
    <source>
        <strain evidence="4 5">LMG 28164</strain>
    </source>
</reference>
<dbReference type="InterPro" id="IPR030831">
    <property type="entry name" value="Fuse-rel_SoxYZ"/>
</dbReference>
<dbReference type="Pfam" id="PF08770">
    <property type="entry name" value="SoxZ"/>
    <property type="match status" value="1"/>
</dbReference>
<dbReference type="Proteomes" id="UP001205560">
    <property type="component" value="Unassembled WGS sequence"/>
</dbReference>
<sequence>MNTRPTPSARLRLLFGLAALAMLAGPEPASAQAPEASWPALQQAWFSGKTMEPAPFIHLSAPTRAPSGDQVPFAFSIDHPMTAARYIKTVSVFVDGNPVPLTAAFHFTPQSGKAEIATRIRLESDSPVHVVAESNDGRLYVNSVIVKASGGCSGPAVGEDAAARAAAGRMKLALDGPFKRGELNRATLLVRHPMNTGMQRDPATHGFRPAYFIDKVSVTYNGKPVLSADTAIGVSENPSIRFGFVADQPGALQVLVHDNEGGSFRQAMDVGG</sequence>
<comment type="caution">
    <text evidence="4">The sequence shown here is derived from an EMBL/GenBank/DDBJ whole genome shotgun (WGS) entry which is preliminary data.</text>
</comment>
<evidence type="ECO:0000259" key="3">
    <source>
        <dbReference type="Pfam" id="PF13501"/>
    </source>
</evidence>
<dbReference type="InterPro" id="IPR038162">
    <property type="entry name" value="SoxY_sf"/>
</dbReference>
<dbReference type="InterPro" id="IPR013783">
    <property type="entry name" value="Ig-like_fold"/>
</dbReference>
<dbReference type="Gene3D" id="2.60.40.10">
    <property type="entry name" value="Immunoglobulins"/>
    <property type="match status" value="1"/>
</dbReference>
<dbReference type="InterPro" id="IPR014756">
    <property type="entry name" value="Ig_E-set"/>
</dbReference>